<name>A0A8S5LIJ0_9CAUD</name>
<dbReference type="PROSITE" id="PS50943">
    <property type="entry name" value="HTH_CROC1"/>
    <property type="match status" value="1"/>
</dbReference>
<dbReference type="CDD" id="cd00093">
    <property type="entry name" value="HTH_XRE"/>
    <property type="match status" value="1"/>
</dbReference>
<dbReference type="SMART" id="SM00530">
    <property type="entry name" value="HTH_XRE"/>
    <property type="match status" value="1"/>
</dbReference>
<dbReference type="GO" id="GO:0003677">
    <property type="term" value="F:DNA binding"/>
    <property type="evidence" value="ECO:0007669"/>
    <property type="project" value="InterPro"/>
</dbReference>
<evidence type="ECO:0000313" key="2">
    <source>
        <dbReference type="EMBL" id="DAD69900.1"/>
    </source>
</evidence>
<organism evidence="2">
    <name type="scientific">Caudovirales sp. ctFWA4</name>
    <dbReference type="NCBI Taxonomy" id="2827628"/>
    <lineage>
        <taxon>Viruses</taxon>
        <taxon>Duplodnaviria</taxon>
        <taxon>Heunggongvirae</taxon>
        <taxon>Uroviricota</taxon>
        <taxon>Caudoviricetes</taxon>
    </lineage>
</organism>
<evidence type="ECO:0000259" key="1">
    <source>
        <dbReference type="PROSITE" id="PS50943"/>
    </source>
</evidence>
<reference evidence="2" key="1">
    <citation type="journal article" date="2021" name="Proc. Natl. Acad. Sci. U.S.A.">
        <title>A Catalog of Tens of Thousands of Viruses from Human Metagenomes Reveals Hidden Associations with Chronic Diseases.</title>
        <authorList>
            <person name="Tisza M.J."/>
            <person name="Buck C.B."/>
        </authorList>
    </citation>
    <scope>NUCLEOTIDE SEQUENCE</scope>
    <source>
        <strain evidence="2">CtFWA4</strain>
    </source>
</reference>
<dbReference type="InterPro" id="IPR001387">
    <property type="entry name" value="Cro/C1-type_HTH"/>
</dbReference>
<dbReference type="EMBL" id="BK015858">
    <property type="protein sequence ID" value="DAD69900.1"/>
    <property type="molecule type" value="Genomic_DNA"/>
</dbReference>
<sequence length="134" mass="14873">MNDTQFAARLRAAREEAGLTQAELGARIGVSGSMIAQYESTSSYARNPKPVTIERFAEALSIPVSRLLGLPYGEGVRLVRYPCNIYTGDSNEPALKGEIISAHRCPICRSKVNGFRDNFCWNCGVKFIRKERDT</sequence>
<proteinExistence type="predicted"/>
<protein>
    <submittedName>
        <fullName evidence="2">Helix-turn-helix domain protein</fullName>
    </submittedName>
</protein>
<dbReference type="InterPro" id="IPR010982">
    <property type="entry name" value="Lambda_DNA-bd_dom_sf"/>
</dbReference>
<dbReference type="Pfam" id="PF13560">
    <property type="entry name" value="HTH_31"/>
    <property type="match status" value="1"/>
</dbReference>
<dbReference type="SUPFAM" id="SSF47413">
    <property type="entry name" value="lambda repressor-like DNA-binding domains"/>
    <property type="match status" value="1"/>
</dbReference>
<dbReference type="Gene3D" id="1.10.260.40">
    <property type="entry name" value="lambda repressor-like DNA-binding domains"/>
    <property type="match status" value="1"/>
</dbReference>
<feature type="domain" description="HTH cro/C1-type" evidence="1">
    <location>
        <begin position="10"/>
        <end position="67"/>
    </location>
</feature>
<accession>A0A8S5LIJ0</accession>